<gene>
    <name evidence="1" type="ORF">Nepgr_015385</name>
</gene>
<dbReference type="Proteomes" id="UP001279734">
    <property type="component" value="Unassembled WGS sequence"/>
</dbReference>
<evidence type="ECO:0000313" key="2">
    <source>
        <dbReference type="Proteomes" id="UP001279734"/>
    </source>
</evidence>
<reference evidence="1" key="1">
    <citation type="submission" date="2023-05" db="EMBL/GenBank/DDBJ databases">
        <title>Nepenthes gracilis genome sequencing.</title>
        <authorList>
            <person name="Fukushima K."/>
        </authorList>
    </citation>
    <scope>NUCLEOTIDE SEQUENCE</scope>
    <source>
        <strain evidence="1">SING2019-196</strain>
    </source>
</reference>
<proteinExistence type="predicted"/>
<accession>A0AAD3XR23</accession>
<sequence length="79" mass="8334">MPIECVASARSTPPEDVPNVANGYRCNFLSFPAHTVRGDTAVPAVIWCATKSRAYGAAHNRPVGYLFGSSSNGCSDFIG</sequence>
<dbReference type="AlphaFoldDB" id="A0AAD3XR23"/>
<keyword evidence="2" id="KW-1185">Reference proteome</keyword>
<protein>
    <submittedName>
        <fullName evidence="1">Uncharacterized protein</fullName>
    </submittedName>
</protein>
<comment type="caution">
    <text evidence="1">The sequence shown here is derived from an EMBL/GenBank/DDBJ whole genome shotgun (WGS) entry which is preliminary data.</text>
</comment>
<organism evidence="1 2">
    <name type="scientific">Nepenthes gracilis</name>
    <name type="common">Slender pitcher plant</name>
    <dbReference type="NCBI Taxonomy" id="150966"/>
    <lineage>
        <taxon>Eukaryota</taxon>
        <taxon>Viridiplantae</taxon>
        <taxon>Streptophyta</taxon>
        <taxon>Embryophyta</taxon>
        <taxon>Tracheophyta</taxon>
        <taxon>Spermatophyta</taxon>
        <taxon>Magnoliopsida</taxon>
        <taxon>eudicotyledons</taxon>
        <taxon>Gunneridae</taxon>
        <taxon>Pentapetalae</taxon>
        <taxon>Caryophyllales</taxon>
        <taxon>Nepenthaceae</taxon>
        <taxon>Nepenthes</taxon>
    </lineage>
</organism>
<dbReference type="EMBL" id="BSYO01000013">
    <property type="protein sequence ID" value="GMH13544.1"/>
    <property type="molecule type" value="Genomic_DNA"/>
</dbReference>
<evidence type="ECO:0000313" key="1">
    <source>
        <dbReference type="EMBL" id="GMH13544.1"/>
    </source>
</evidence>
<name>A0AAD3XR23_NEPGR</name>